<feature type="active site" description="Proton acceptor" evidence="7">
    <location>
        <position position="170"/>
    </location>
</feature>
<evidence type="ECO:0000256" key="5">
    <source>
        <dbReference type="ARBA" id="ARBA00048287"/>
    </source>
</evidence>
<dbReference type="PRINTS" id="PR01271">
    <property type="entry name" value="HISDACETLASE"/>
</dbReference>
<feature type="binding site" evidence="9">
    <location>
        <position position="207"/>
    </location>
    <ligand>
        <name>a divalent metal cation</name>
        <dbReference type="ChEBI" id="CHEBI:60240"/>
    </ligand>
</feature>
<evidence type="ECO:0000256" key="4">
    <source>
        <dbReference type="ARBA" id="ARBA00022853"/>
    </source>
</evidence>
<dbReference type="AlphaFoldDB" id="A0AAD8RW09"/>
<dbReference type="PRINTS" id="PR01270">
    <property type="entry name" value="HDASUPER"/>
</dbReference>
<reference evidence="12" key="1">
    <citation type="submission" date="2023-07" db="EMBL/GenBank/DDBJ databases">
        <title>A chromosome-level genome assembly of Lolium multiflorum.</title>
        <authorList>
            <person name="Chen Y."/>
            <person name="Copetti D."/>
            <person name="Kolliker R."/>
            <person name="Studer B."/>
        </authorList>
    </citation>
    <scope>NUCLEOTIDE SEQUENCE</scope>
    <source>
        <strain evidence="12">02402/16</strain>
        <tissue evidence="12">Leaf</tissue>
    </source>
</reference>
<keyword evidence="6" id="KW-0539">Nucleus</keyword>
<keyword evidence="3 6" id="KW-0378">Hydrolase</keyword>
<dbReference type="Pfam" id="PF00850">
    <property type="entry name" value="Hist_deacetyl"/>
    <property type="match status" value="1"/>
</dbReference>
<dbReference type="InterPro" id="IPR023696">
    <property type="entry name" value="Ureohydrolase_dom_sf"/>
</dbReference>
<keyword evidence="9" id="KW-0479">Metal-binding</keyword>
<dbReference type="GO" id="GO:0141221">
    <property type="term" value="F:histone deacetylase activity, hydrolytic mechanism"/>
    <property type="evidence" value="ECO:0007669"/>
    <property type="project" value="UniProtKB-EC"/>
</dbReference>
<dbReference type="InterPro" id="IPR003084">
    <property type="entry name" value="HDAC_I/II"/>
</dbReference>
<feature type="binding site" evidence="8">
    <location>
        <position position="336"/>
    </location>
    <ligand>
        <name>substrate</name>
    </ligand>
</feature>
<evidence type="ECO:0000256" key="6">
    <source>
        <dbReference type="PIRNR" id="PIRNR037913"/>
    </source>
</evidence>
<sequence>MDYATEGHSLPSPSCGDGRKRNVCYYYDSGIANVDYGAEHVMVPRRVAMTHALVASYGLLPHMTRLRTTPATEHDLRAFHDDGYVRLLRDISPDGYYRRHDNNIRARARACRVGVPDEDEEADGGHYDNPVIDGLWDYCLRYAGGSLAAARALAAGRSDIAINWSGGMHHACSGKASGFCYVNDIVLAIQHLLDTFARVLYVDIDVHHGDGVEEHFKGDERVMTVSFHRYDGDQYFFPGTGKAGDVGEGKGKYRTLNVPMKAGMDDASYLHSLFVPIMDTVMSRFQPDAVVLQCGADSLYGDRLGGFNLSVSGHAACVSYLRSCNVPLLLLGGGGYTVNHVASCWCYETAVAVGKEEEIPDDIPHHGYEHYYRDQGYKLHYPVPKKSSIKKEDIDKIKQDALANLRMLNEPPPTSTILHHRPSRSHAIEDDKALYDDEYNPKSKRHREADDPMERLHRLCGKADAINFFTDLGMRGMKQKNSNSTKRPDSCNHTRSTSKD</sequence>
<dbReference type="SUPFAM" id="SSF52768">
    <property type="entry name" value="Arginase/deacetylase"/>
    <property type="match status" value="1"/>
</dbReference>
<evidence type="ECO:0000256" key="2">
    <source>
        <dbReference type="ARBA" id="ARBA00012111"/>
    </source>
</evidence>
<evidence type="ECO:0000313" key="12">
    <source>
        <dbReference type="EMBL" id="KAK1632243.1"/>
    </source>
</evidence>
<evidence type="ECO:0000313" key="13">
    <source>
        <dbReference type="Proteomes" id="UP001231189"/>
    </source>
</evidence>
<dbReference type="PANTHER" id="PTHR10625:SF6">
    <property type="entry name" value="HISTONE DEACETYLASE"/>
    <property type="match status" value="1"/>
</dbReference>
<keyword evidence="6" id="KW-0804">Transcription</keyword>
<evidence type="ECO:0000256" key="7">
    <source>
        <dbReference type="PIRSR" id="PIRSR037913-1"/>
    </source>
</evidence>
<proteinExistence type="inferred from homology"/>
<feature type="domain" description="Histone deacetylase" evidence="11">
    <location>
        <begin position="40"/>
        <end position="350"/>
    </location>
</feature>
<comment type="cofactor">
    <cofactor evidence="1">
        <name>Zn(2+)</name>
        <dbReference type="ChEBI" id="CHEBI:29105"/>
    </cofactor>
</comment>
<evidence type="ECO:0000256" key="8">
    <source>
        <dbReference type="PIRSR" id="PIRSR037913-2"/>
    </source>
</evidence>
<feature type="binding site" evidence="8">
    <location>
        <position position="128"/>
    </location>
    <ligand>
        <name>substrate</name>
    </ligand>
</feature>
<name>A0AAD8RW09_LOLMU</name>
<dbReference type="GO" id="GO:0040029">
    <property type="term" value="P:epigenetic regulation of gene expression"/>
    <property type="evidence" value="ECO:0007669"/>
    <property type="project" value="TreeGrafter"/>
</dbReference>
<evidence type="ECO:0000256" key="1">
    <source>
        <dbReference type="ARBA" id="ARBA00001947"/>
    </source>
</evidence>
<dbReference type="InterPro" id="IPR037138">
    <property type="entry name" value="His_deacetylse_dom_sf"/>
</dbReference>
<organism evidence="12 13">
    <name type="scientific">Lolium multiflorum</name>
    <name type="common">Italian ryegrass</name>
    <name type="synonym">Lolium perenne subsp. multiflorum</name>
    <dbReference type="NCBI Taxonomy" id="4521"/>
    <lineage>
        <taxon>Eukaryota</taxon>
        <taxon>Viridiplantae</taxon>
        <taxon>Streptophyta</taxon>
        <taxon>Embryophyta</taxon>
        <taxon>Tracheophyta</taxon>
        <taxon>Spermatophyta</taxon>
        <taxon>Magnoliopsida</taxon>
        <taxon>Liliopsida</taxon>
        <taxon>Poales</taxon>
        <taxon>Poaceae</taxon>
        <taxon>BOP clade</taxon>
        <taxon>Pooideae</taxon>
        <taxon>Poodae</taxon>
        <taxon>Poeae</taxon>
        <taxon>Poeae Chloroplast Group 2 (Poeae type)</taxon>
        <taxon>Loliodinae</taxon>
        <taxon>Loliinae</taxon>
        <taxon>Lolium</taxon>
    </lineage>
</organism>
<evidence type="ECO:0000256" key="10">
    <source>
        <dbReference type="SAM" id="MobiDB-lite"/>
    </source>
</evidence>
<evidence type="ECO:0000259" key="11">
    <source>
        <dbReference type="Pfam" id="PF00850"/>
    </source>
</evidence>
<dbReference type="PANTHER" id="PTHR10625">
    <property type="entry name" value="HISTONE DEACETYLASE HDAC1-RELATED"/>
    <property type="match status" value="1"/>
</dbReference>
<dbReference type="Gene3D" id="3.40.800.20">
    <property type="entry name" value="Histone deacetylase domain"/>
    <property type="match status" value="1"/>
</dbReference>
<keyword evidence="13" id="KW-1185">Reference proteome</keyword>
<dbReference type="InterPro" id="IPR000286">
    <property type="entry name" value="HDACs"/>
</dbReference>
<comment type="subcellular location">
    <subcellularLocation>
        <location evidence="6">Nucleus</location>
    </subcellularLocation>
</comment>
<dbReference type="GO" id="GO:0046872">
    <property type="term" value="F:metal ion binding"/>
    <property type="evidence" value="ECO:0007669"/>
    <property type="project" value="UniProtKB-KW"/>
</dbReference>
<dbReference type="FunFam" id="3.40.800.20:FF:000023">
    <property type="entry name" value="Histone deacetylase"/>
    <property type="match status" value="1"/>
</dbReference>
<dbReference type="GO" id="GO:0005634">
    <property type="term" value="C:nucleus"/>
    <property type="evidence" value="ECO:0007669"/>
    <property type="project" value="UniProtKB-SubCell"/>
</dbReference>
<dbReference type="CDD" id="cd09991">
    <property type="entry name" value="HDAC_classI"/>
    <property type="match status" value="1"/>
</dbReference>
<keyword evidence="6" id="KW-0805">Transcription regulation</keyword>
<feature type="compositionally biased region" description="Basic and acidic residues" evidence="10">
    <location>
        <begin position="486"/>
        <end position="500"/>
    </location>
</feature>
<comment type="similarity">
    <text evidence="6">Belongs to the histone deacetylase family. HD Type 1 subfamily.</text>
</comment>
<evidence type="ECO:0000256" key="3">
    <source>
        <dbReference type="ARBA" id="ARBA00022801"/>
    </source>
</evidence>
<dbReference type="InterPro" id="IPR023801">
    <property type="entry name" value="His_deacetylse_dom"/>
</dbReference>
<accession>A0AAD8RW09</accession>
<dbReference type="EC" id="3.5.1.98" evidence="2 6"/>
<gene>
    <name evidence="12" type="ORF">QYE76_006558</name>
</gene>
<comment type="catalytic activity">
    <reaction evidence="5 6">
        <text>N(6)-acetyl-L-lysyl-[histone] + H2O = L-lysyl-[histone] + acetate</text>
        <dbReference type="Rhea" id="RHEA:58196"/>
        <dbReference type="Rhea" id="RHEA-COMP:9845"/>
        <dbReference type="Rhea" id="RHEA-COMP:11338"/>
        <dbReference type="ChEBI" id="CHEBI:15377"/>
        <dbReference type="ChEBI" id="CHEBI:29969"/>
        <dbReference type="ChEBI" id="CHEBI:30089"/>
        <dbReference type="ChEBI" id="CHEBI:61930"/>
        <dbReference type="EC" id="3.5.1.98"/>
    </reaction>
</comment>
<feature type="region of interest" description="Disordered" evidence="10">
    <location>
        <begin position="475"/>
        <end position="500"/>
    </location>
</feature>
<keyword evidence="4 6" id="KW-0156">Chromatin regulator</keyword>
<dbReference type="PIRSF" id="PIRSF037913">
    <property type="entry name" value="His_deacetylse_1"/>
    <property type="match status" value="1"/>
</dbReference>
<feature type="binding site" evidence="9">
    <location>
        <position position="205"/>
    </location>
    <ligand>
        <name>a divalent metal cation</name>
        <dbReference type="ChEBI" id="CHEBI:60240"/>
    </ligand>
</feature>
<protein>
    <recommendedName>
        <fullName evidence="2 6">Histone deacetylase</fullName>
        <ecNumber evidence="2 6">3.5.1.98</ecNumber>
    </recommendedName>
</protein>
<evidence type="ECO:0000256" key="9">
    <source>
        <dbReference type="PIRSR" id="PIRSR037913-3"/>
    </source>
</evidence>
<feature type="binding site" evidence="9">
    <location>
        <position position="297"/>
    </location>
    <ligand>
        <name>a divalent metal cation</name>
        <dbReference type="ChEBI" id="CHEBI:60240"/>
    </ligand>
</feature>
<feature type="binding site" evidence="8">
    <location>
        <position position="178"/>
    </location>
    <ligand>
        <name>substrate</name>
    </ligand>
</feature>
<dbReference type="EMBL" id="JAUUTY010000005">
    <property type="protein sequence ID" value="KAK1632243.1"/>
    <property type="molecule type" value="Genomic_DNA"/>
</dbReference>
<dbReference type="Proteomes" id="UP001231189">
    <property type="component" value="Unassembled WGS sequence"/>
</dbReference>
<comment type="caution">
    <text evidence="12">The sequence shown here is derived from an EMBL/GenBank/DDBJ whole genome shotgun (WGS) entry which is preliminary data.</text>
</comment>